<accession>A0AA41FY81</accession>
<dbReference type="SMART" id="SM00382">
    <property type="entry name" value="AAA"/>
    <property type="match status" value="1"/>
</dbReference>
<evidence type="ECO:0000256" key="3">
    <source>
        <dbReference type="ARBA" id="ARBA00022840"/>
    </source>
</evidence>
<dbReference type="SUPFAM" id="SSF52540">
    <property type="entry name" value="P-loop containing nucleoside triphosphate hydrolases"/>
    <property type="match status" value="1"/>
</dbReference>
<name>A0AA41FY81_9EURY</name>
<dbReference type="GO" id="GO:0022857">
    <property type="term" value="F:transmembrane transporter activity"/>
    <property type="evidence" value="ECO:0007669"/>
    <property type="project" value="TreeGrafter"/>
</dbReference>
<dbReference type="Gene3D" id="3.40.50.300">
    <property type="entry name" value="P-loop containing nucleotide triphosphate hydrolases"/>
    <property type="match status" value="1"/>
</dbReference>
<dbReference type="InterPro" id="IPR017871">
    <property type="entry name" value="ABC_transporter-like_CS"/>
</dbReference>
<dbReference type="InterPro" id="IPR003593">
    <property type="entry name" value="AAA+_ATPase"/>
</dbReference>
<keyword evidence="6" id="KW-1185">Reference proteome</keyword>
<evidence type="ECO:0000256" key="1">
    <source>
        <dbReference type="ARBA" id="ARBA00022448"/>
    </source>
</evidence>
<dbReference type="InterPro" id="IPR027417">
    <property type="entry name" value="P-loop_NTPase"/>
</dbReference>
<dbReference type="GO" id="GO:0005886">
    <property type="term" value="C:plasma membrane"/>
    <property type="evidence" value="ECO:0007669"/>
    <property type="project" value="TreeGrafter"/>
</dbReference>
<dbReference type="GO" id="GO:0016887">
    <property type="term" value="F:ATP hydrolysis activity"/>
    <property type="evidence" value="ECO:0007669"/>
    <property type="project" value="InterPro"/>
</dbReference>
<dbReference type="PROSITE" id="PS00211">
    <property type="entry name" value="ABC_TRANSPORTER_1"/>
    <property type="match status" value="1"/>
</dbReference>
<dbReference type="AlphaFoldDB" id="A0AA41FY81"/>
<evidence type="ECO:0000259" key="4">
    <source>
        <dbReference type="PROSITE" id="PS50893"/>
    </source>
</evidence>
<sequence>MSETANATVVVDGVSKHYDLGGRVTALDDVSLTLSKGSYTAIMGPSGSGKSTLLNLVGGLDTPSAGRVVVDGRDLSSAGEDELAAVRGTDVGFVFQTFNLMPRLTAVENVALPLVFDGWDRDRRRERALSLLSDVGLGDRIDHLPTELSGGQRQRVAIARALSTEPALILADEPTGNVDTETGARILDVFDDLHAAGNTLLLVTHERHVAERAERVVHVEDGRVRSIEETPEGTD</sequence>
<reference evidence="5" key="1">
    <citation type="submission" date="2021-06" db="EMBL/GenBank/DDBJ databases">
        <title>New haloarchaea isolates fom saline soil.</title>
        <authorList>
            <person name="Duran-Viseras A."/>
            <person name="Sanchez-Porro C.S."/>
            <person name="Ventosa A."/>
        </authorList>
    </citation>
    <scope>NUCLEOTIDE SEQUENCE</scope>
    <source>
        <strain evidence="5">JCM 18369</strain>
    </source>
</reference>
<dbReference type="PANTHER" id="PTHR24220">
    <property type="entry name" value="IMPORT ATP-BINDING PROTEIN"/>
    <property type="match status" value="1"/>
</dbReference>
<dbReference type="Proteomes" id="UP001166304">
    <property type="component" value="Unassembled WGS sequence"/>
</dbReference>
<keyword evidence="3 5" id="KW-0067">ATP-binding</keyword>
<gene>
    <name evidence="5" type="ORF">KTS37_03315</name>
</gene>
<dbReference type="CDD" id="cd03255">
    <property type="entry name" value="ABC_MJ0796_LolCDE_FtsE"/>
    <property type="match status" value="1"/>
</dbReference>
<dbReference type="RefSeq" id="WP_162411915.1">
    <property type="nucleotide sequence ID" value="NZ_JAHQXE010000001.1"/>
</dbReference>
<dbReference type="EMBL" id="JAHQXE010000001">
    <property type="protein sequence ID" value="MBV0900808.1"/>
    <property type="molecule type" value="Genomic_DNA"/>
</dbReference>
<keyword evidence="1" id="KW-0813">Transport</keyword>
<dbReference type="InterPro" id="IPR003439">
    <property type="entry name" value="ABC_transporter-like_ATP-bd"/>
</dbReference>
<keyword evidence="2" id="KW-0547">Nucleotide-binding</keyword>
<comment type="caution">
    <text evidence="5">The sequence shown here is derived from an EMBL/GenBank/DDBJ whole genome shotgun (WGS) entry which is preliminary data.</text>
</comment>
<dbReference type="PANTHER" id="PTHR24220:SF86">
    <property type="entry name" value="ABC TRANSPORTER ABCH.1"/>
    <property type="match status" value="1"/>
</dbReference>
<dbReference type="GO" id="GO:0098796">
    <property type="term" value="C:membrane protein complex"/>
    <property type="evidence" value="ECO:0007669"/>
    <property type="project" value="UniProtKB-ARBA"/>
</dbReference>
<dbReference type="InterPro" id="IPR017911">
    <property type="entry name" value="MacB-like_ATP-bd"/>
</dbReference>
<dbReference type="PROSITE" id="PS50893">
    <property type="entry name" value="ABC_TRANSPORTER_2"/>
    <property type="match status" value="1"/>
</dbReference>
<evidence type="ECO:0000313" key="5">
    <source>
        <dbReference type="EMBL" id="MBV0900808.1"/>
    </source>
</evidence>
<organism evidence="5 6">
    <name type="scientific">Haloarcula salina</name>
    <dbReference type="NCBI Taxonomy" id="1429914"/>
    <lineage>
        <taxon>Archaea</taxon>
        <taxon>Methanobacteriati</taxon>
        <taxon>Methanobacteriota</taxon>
        <taxon>Stenosarchaea group</taxon>
        <taxon>Halobacteria</taxon>
        <taxon>Halobacteriales</taxon>
        <taxon>Haloarculaceae</taxon>
        <taxon>Haloarcula</taxon>
    </lineage>
</organism>
<feature type="domain" description="ABC transporter" evidence="4">
    <location>
        <begin position="9"/>
        <end position="235"/>
    </location>
</feature>
<dbReference type="GO" id="GO:0005524">
    <property type="term" value="F:ATP binding"/>
    <property type="evidence" value="ECO:0007669"/>
    <property type="project" value="UniProtKB-KW"/>
</dbReference>
<protein>
    <submittedName>
        <fullName evidence="5">ABC transporter ATP-binding protein</fullName>
    </submittedName>
</protein>
<dbReference type="Pfam" id="PF00005">
    <property type="entry name" value="ABC_tran"/>
    <property type="match status" value="1"/>
</dbReference>
<proteinExistence type="predicted"/>
<dbReference type="FunFam" id="3.40.50.300:FF:000032">
    <property type="entry name" value="Export ABC transporter ATP-binding protein"/>
    <property type="match status" value="1"/>
</dbReference>
<evidence type="ECO:0000313" key="6">
    <source>
        <dbReference type="Proteomes" id="UP001166304"/>
    </source>
</evidence>
<evidence type="ECO:0000256" key="2">
    <source>
        <dbReference type="ARBA" id="ARBA00022741"/>
    </source>
</evidence>
<dbReference type="InterPro" id="IPR015854">
    <property type="entry name" value="ABC_transpr_LolD-like"/>
</dbReference>